<evidence type="ECO:0000256" key="1">
    <source>
        <dbReference type="ARBA" id="ARBA00008760"/>
    </source>
</evidence>
<dbReference type="SUPFAM" id="SSF143800">
    <property type="entry name" value="L28p-like"/>
    <property type="match status" value="1"/>
</dbReference>
<name>A0A382XUD3_9ZZZZ</name>
<evidence type="ECO:0000313" key="4">
    <source>
        <dbReference type="EMBL" id="SVD74636.1"/>
    </source>
</evidence>
<dbReference type="GO" id="GO:0005840">
    <property type="term" value="C:ribosome"/>
    <property type="evidence" value="ECO:0007669"/>
    <property type="project" value="UniProtKB-KW"/>
</dbReference>
<dbReference type="Gene3D" id="2.20.150.30">
    <property type="match status" value="1"/>
</dbReference>
<dbReference type="AlphaFoldDB" id="A0A382XUD3"/>
<keyword evidence="3" id="KW-0687">Ribonucleoprotein</keyword>
<reference evidence="4" key="1">
    <citation type="submission" date="2018-05" db="EMBL/GenBank/DDBJ databases">
        <authorList>
            <person name="Lanie J.A."/>
            <person name="Ng W.-L."/>
            <person name="Kazmierczak K.M."/>
            <person name="Andrzejewski T.M."/>
            <person name="Davidsen T.M."/>
            <person name="Wayne K.J."/>
            <person name="Tettelin H."/>
            <person name="Glass J.I."/>
            <person name="Rusch D."/>
            <person name="Podicherti R."/>
            <person name="Tsui H.-C.T."/>
            <person name="Winkler M.E."/>
        </authorList>
    </citation>
    <scope>NUCLEOTIDE SEQUENCE</scope>
</reference>
<dbReference type="GO" id="GO:0006412">
    <property type="term" value="P:translation"/>
    <property type="evidence" value="ECO:0007669"/>
    <property type="project" value="InterPro"/>
</dbReference>
<dbReference type="InterPro" id="IPR026569">
    <property type="entry name" value="Ribosomal_bL28"/>
</dbReference>
<accession>A0A382XUD3</accession>
<dbReference type="PANTHER" id="PTHR39080">
    <property type="entry name" value="50S RIBOSOMAL PROTEIN L28"/>
    <property type="match status" value="1"/>
</dbReference>
<protein>
    <recommendedName>
        <fullName evidence="5">50S ribosomal protein L28</fullName>
    </recommendedName>
</protein>
<evidence type="ECO:0000256" key="2">
    <source>
        <dbReference type="ARBA" id="ARBA00022980"/>
    </source>
</evidence>
<keyword evidence="2" id="KW-0689">Ribosomal protein</keyword>
<dbReference type="InterPro" id="IPR001383">
    <property type="entry name" value="Ribosomal_bL28_bact-type"/>
</dbReference>
<gene>
    <name evidence="4" type="ORF">METZ01_LOCUS427490</name>
</gene>
<dbReference type="GO" id="GO:1990904">
    <property type="term" value="C:ribonucleoprotein complex"/>
    <property type="evidence" value="ECO:0007669"/>
    <property type="project" value="UniProtKB-KW"/>
</dbReference>
<dbReference type="InterPro" id="IPR034704">
    <property type="entry name" value="Ribosomal_bL28/bL31-like_sf"/>
</dbReference>
<sequence>MFFIVFTPFRPMSRICAVTGKRPRKGGKIIRKGISKKSGGIGLQLVKVNKRTFRPNLQRVRVKLPGGQVKRLWVSVKAIKAGKIQKA</sequence>
<dbReference type="NCBIfam" id="TIGR00009">
    <property type="entry name" value="L28"/>
    <property type="match status" value="1"/>
</dbReference>
<proteinExistence type="inferred from homology"/>
<dbReference type="InterPro" id="IPR037147">
    <property type="entry name" value="Ribosomal_bL28_sf"/>
</dbReference>
<dbReference type="EMBL" id="UINC01170542">
    <property type="protein sequence ID" value="SVD74636.1"/>
    <property type="molecule type" value="Genomic_DNA"/>
</dbReference>
<dbReference type="Gene3D" id="2.30.170.40">
    <property type="entry name" value="Ribosomal protein L28/L24"/>
    <property type="match status" value="1"/>
</dbReference>
<dbReference type="Pfam" id="PF00830">
    <property type="entry name" value="Ribosomal_L28"/>
    <property type="match status" value="1"/>
</dbReference>
<evidence type="ECO:0008006" key="5">
    <source>
        <dbReference type="Google" id="ProtNLM"/>
    </source>
</evidence>
<dbReference type="GO" id="GO:0003735">
    <property type="term" value="F:structural constituent of ribosome"/>
    <property type="evidence" value="ECO:0007669"/>
    <property type="project" value="InterPro"/>
</dbReference>
<dbReference type="InterPro" id="IPR050096">
    <property type="entry name" value="Bacterial_rp_bL28"/>
</dbReference>
<dbReference type="PANTHER" id="PTHR39080:SF1">
    <property type="entry name" value="LARGE RIBOSOMAL SUBUNIT PROTEIN BL28A"/>
    <property type="match status" value="1"/>
</dbReference>
<dbReference type="HAMAP" id="MF_00373">
    <property type="entry name" value="Ribosomal_bL28"/>
    <property type="match status" value="1"/>
</dbReference>
<comment type="similarity">
    <text evidence="1">Belongs to the bacterial ribosomal protein bL28 family.</text>
</comment>
<evidence type="ECO:0000256" key="3">
    <source>
        <dbReference type="ARBA" id="ARBA00023274"/>
    </source>
</evidence>
<organism evidence="4">
    <name type="scientific">marine metagenome</name>
    <dbReference type="NCBI Taxonomy" id="408172"/>
    <lineage>
        <taxon>unclassified sequences</taxon>
        <taxon>metagenomes</taxon>
        <taxon>ecological metagenomes</taxon>
    </lineage>
</organism>